<evidence type="ECO:0000313" key="2">
    <source>
        <dbReference type="EMBL" id="CAA9402501.1"/>
    </source>
</evidence>
<feature type="non-terminal residue" evidence="2">
    <location>
        <position position="1"/>
    </location>
</feature>
<protein>
    <submittedName>
        <fullName evidence="2">Uncharacterized protein</fullName>
    </submittedName>
</protein>
<evidence type="ECO:0000256" key="1">
    <source>
        <dbReference type="SAM" id="MobiDB-lite"/>
    </source>
</evidence>
<accession>A0A6J4P062</accession>
<feature type="compositionally biased region" description="Low complexity" evidence="1">
    <location>
        <begin position="64"/>
        <end position="77"/>
    </location>
</feature>
<dbReference type="AlphaFoldDB" id="A0A6J4P062"/>
<feature type="compositionally biased region" description="Basic residues" evidence="1">
    <location>
        <begin position="126"/>
        <end position="140"/>
    </location>
</feature>
<reference evidence="2" key="1">
    <citation type="submission" date="2020-02" db="EMBL/GenBank/DDBJ databases">
        <authorList>
            <person name="Meier V. D."/>
        </authorList>
    </citation>
    <scope>NUCLEOTIDE SEQUENCE</scope>
    <source>
        <strain evidence="2">AVDCRST_MAG75</strain>
    </source>
</reference>
<name>A0A6J4P062_9ACTN</name>
<sequence>GARADRRTCLARPAGTSAHPVRRHRRAPTPPATDRGHGPGGRHLCRQGSRAGLAAGRTRPPPSRATTVAARHTTVPTQPSRMGPLPRPTVPARHRPRRSGPGPGGQGHDAAGMGTTRQRPDQPSHAWRRRRLASHHRRVTSRPQTNRSRAAAIHRQPLATPPRPTSAATQERSARCRRQGGASFVPRTNPRQTRVWPIRPRPLESPRPCAL</sequence>
<feature type="non-terminal residue" evidence="2">
    <location>
        <position position="211"/>
    </location>
</feature>
<proteinExistence type="predicted"/>
<organism evidence="2">
    <name type="scientific">uncultured Propionibacteriaceae bacterium</name>
    <dbReference type="NCBI Taxonomy" id="257457"/>
    <lineage>
        <taxon>Bacteria</taxon>
        <taxon>Bacillati</taxon>
        <taxon>Actinomycetota</taxon>
        <taxon>Actinomycetes</taxon>
        <taxon>Propionibacteriales</taxon>
        <taxon>Propionibacteriaceae</taxon>
        <taxon>environmental samples</taxon>
    </lineage>
</organism>
<dbReference type="EMBL" id="CADCUO010000150">
    <property type="protein sequence ID" value="CAA9402501.1"/>
    <property type="molecule type" value="Genomic_DNA"/>
</dbReference>
<gene>
    <name evidence="2" type="ORF">AVDCRST_MAG75-2229</name>
</gene>
<feature type="region of interest" description="Disordered" evidence="1">
    <location>
        <begin position="1"/>
        <end position="211"/>
    </location>
</feature>